<dbReference type="InterPro" id="IPR025449">
    <property type="entry name" value="JetB"/>
</dbReference>
<reference evidence="2 3" key="2">
    <citation type="journal article" date="2016" name="Environ. Microbiol.">
        <title>The revisited genome of Pseudomonas putida KT2440 enlightens its value as a robust metabolic chassis.</title>
        <authorList>
            <person name="Belda E."/>
            <person name="van Heck R.G."/>
            <person name="Lopez-Sanchez M.J."/>
            <person name="Cruveiller S."/>
            <person name="Barbe V."/>
            <person name="Fraser C."/>
            <person name="Klenk H.P."/>
            <person name="Petersen J."/>
            <person name="Morgat A."/>
            <person name="Nikel P.I."/>
            <person name="Vallenet D."/>
            <person name="Rouy Z."/>
            <person name="Sekowska A."/>
            <person name="Martins Dos Santos V.A."/>
            <person name="de Lorenzo V."/>
            <person name="Danchin A."/>
            <person name="Medigue C."/>
        </authorList>
    </citation>
    <scope>NUCLEOTIDE SEQUENCE [LARGE SCALE GENOMIC DNA]</scope>
    <source>
        <strain evidence="3">ATCC 47054 / DSM 6125 / CFBP 8728 / NCIMB 11950 / KT2440</strain>
    </source>
</reference>
<feature type="region of interest" description="Disordered" evidence="1">
    <location>
        <begin position="1"/>
        <end position="32"/>
    </location>
</feature>
<accession>A0A140FWH4</accession>
<dbReference type="BioCyc" id="PPUT160488:G1G01-3946-MONOMER"/>
<proteinExistence type="predicted"/>
<dbReference type="AlphaFoldDB" id="A0A140FWH4"/>
<organism evidence="2 3">
    <name type="scientific">Pseudomonas putida (strain ATCC 47054 / DSM 6125 / CFBP 8728 / NCIMB 11950 / KT2440)</name>
    <dbReference type="NCBI Taxonomy" id="160488"/>
    <lineage>
        <taxon>Bacteria</taxon>
        <taxon>Pseudomonadati</taxon>
        <taxon>Pseudomonadota</taxon>
        <taxon>Gammaproteobacteria</taxon>
        <taxon>Pseudomonadales</taxon>
        <taxon>Pseudomonadaceae</taxon>
        <taxon>Pseudomonas</taxon>
    </lineage>
</organism>
<dbReference type="OrthoDB" id="5572644at2"/>
<evidence type="ECO:0000256" key="1">
    <source>
        <dbReference type="SAM" id="MobiDB-lite"/>
    </source>
</evidence>
<keyword evidence="3" id="KW-1185">Reference proteome</keyword>
<dbReference type="Pfam" id="PF13835">
    <property type="entry name" value="DUF4194"/>
    <property type="match status" value="1"/>
</dbReference>
<sequence>MPSIFDELTSKPADQEAPEADKERDADTEPLDGDFFRKIDEELRTTRAVREVVQLLYKNGDIEESEDPGLYRAAVANADLVERIMEPFDLNVQLDELRGLAFVVVRQEPGDTADGWTHPLVRRHRFTLEQTLLIALLRQHLIAFEMESGVGAGVAQMTVDDVVTQLHTYLGEPGSDLKDRSRALNLLEQLKNHHLVTTIDSNDRFTIRPLIAHVANPDNLSTLIRWLETFGSSLDRSTNVDPVDEEGEEQP</sequence>
<reference evidence="2 3" key="1">
    <citation type="journal article" date="2002" name="Environ. Microbiol.">
        <title>Complete genome sequence and comparative analysis of the metabolically versatile Pseudomonas putida KT2440.</title>
        <authorList>
            <person name="Nelson K.E."/>
            <person name="Weinel C."/>
            <person name="Paulsen I.T."/>
            <person name="Dodson R.J."/>
            <person name="Hilbert H."/>
            <person name="Martins dos Santos V.A."/>
            <person name="Fouts D.E."/>
            <person name="Gill S.R."/>
            <person name="Pop M."/>
            <person name="Holmes M."/>
            <person name="Brinkac L."/>
            <person name="Beanan M."/>
            <person name="DeBoy R.T."/>
            <person name="Daugherty S."/>
            <person name="Kolonay J."/>
            <person name="Madupu R."/>
            <person name="Nelson W."/>
            <person name="White O."/>
            <person name="Peterson J."/>
            <person name="Khouri H."/>
            <person name="Hance I."/>
            <person name="Chris Lee P."/>
            <person name="Holtzapple E."/>
            <person name="Scanlan D."/>
            <person name="Tran K."/>
            <person name="Moazzez A."/>
            <person name="Utterback T."/>
            <person name="Rizzo M."/>
            <person name="Lee K."/>
            <person name="Kosack D."/>
            <person name="Moestl D."/>
            <person name="Wedler H."/>
            <person name="Lauber J."/>
            <person name="Stjepandic D."/>
            <person name="Hoheisel J."/>
            <person name="Straetz M."/>
            <person name="Heim S."/>
            <person name="Kiewitz C."/>
            <person name="Eisen J.A."/>
            <person name="Timmis K.N."/>
            <person name="Dusterhoft A."/>
            <person name="Tummler B."/>
            <person name="Fraser C.M."/>
        </authorList>
    </citation>
    <scope>NUCLEOTIDE SEQUENCE [LARGE SCALE GENOMIC DNA]</scope>
    <source>
        <strain evidence="3">ATCC 47054 / DSM 6125 / CFBP 8728 / NCIMB 11950 / KT2440</strain>
    </source>
</reference>
<dbReference type="EMBL" id="AE015451">
    <property type="protein sequence ID" value="AMM02957.1"/>
    <property type="molecule type" value="Genomic_DNA"/>
</dbReference>
<evidence type="ECO:0000313" key="2">
    <source>
        <dbReference type="EMBL" id="AMM02957.1"/>
    </source>
</evidence>
<name>A0A140FWH4_PSEPK</name>
<dbReference type="Proteomes" id="UP000000556">
    <property type="component" value="Chromosome"/>
</dbReference>
<evidence type="ECO:0000313" key="3">
    <source>
        <dbReference type="Proteomes" id="UP000000556"/>
    </source>
</evidence>
<evidence type="ECO:0008006" key="4">
    <source>
        <dbReference type="Google" id="ProtNLM"/>
    </source>
</evidence>
<protein>
    <recommendedName>
        <fullName evidence="4">DUF4194 domain-containing protein</fullName>
    </recommendedName>
</protein>
<dbReference type="KEGG" id="ppu:PP_5622"/>
<gene>
    <name evidence="2" type="ordered locus">PP_5622</name>
</gene>
<dbReference type="STRING" id="160488.PP_5622"/>